<evidence type="ECO:0000313" key="3">
    <source>
        <dbReference type="EMBL" id="KAL0573036.1"/>
    </source>
</evidence>
<feature type="domain" description="DUF7726" evidence="2">
    <location>
        <begin position="43"/>
        <end position="125"/>
    </location>
</feature>
<gene>
    <name evidence="3" type="ORF">V5O48_008929</name>
</gene>
<feature type="region of interest" description="Disordered" evidence="1">
    <location>
        <begin position="1"/>
        <end position="33"/>
    </location>
</feature>
<dbReference type="PANTHER" id="PTHR42339:SF1">
    <property type="entry name" value="HISTONE H1"/>
    <property type="match status" value="1"/>
</dbReference>
<dbReference type="Pfam" id="PF24852">
    <property type="entry name" value="DUF7726"/>
    <property type="match status" value="1"/>
</dbReference>
<dbReference type="PANTHER" id="PTHR42339">
    <property type="entry name" value="HISTONE H1"/>
    <property type="match status" value="1"/>
</dbReference>
<evidence type="ECO:0000259" key="2">
    <source>
        <dbReference type="Pfam" id="PF24852"/>
    </source>
</evidence>
<feature type="compositionally biased region" description="Low complexity" evidence="1">
    <location>
        <begin position="13"/>
        <end position="27"/>
    </location>
</feature>
<proteinExistence type="predicted"/>
<organism evidence="3 4">
    <name type="scientific">Marasmius crinis-equi</name>
    <dbReference type="NCBI Taxonomy" id="585013"/>
    <lineage>
        <taxon>Eukaryota</taxon>
        <taxon>Fungi</taxon>
        <taxon>Dikarya</taxon>
        <taxon>Basidiomycota</taxon>
        <taxon>Agaricomycotina</taxon>
        <taxon>Agaricomycetes</taxon>
        <taxon>Agaricomycetidae</taxon>
        <taxon>Agaricales</taxon>
        <taxon>Marasmiineae</taxon>
        <taxon>Marasmiaceae</taxon>
        <taxon>Marasmius</taxon>
    </lineage>
</organism>
<reference evidence="3 4" key="1">
    <citation type="submission" date="2024-02" db="EMBL/GenBank/DDBJ databases">
        <title>A draft genome for the cacao thread blight pathogen Marasmius crinis-equi.</title>
        <authorList>
            <person name="Cohen S.P."/>
            <person name="Baruah I.K."/>
            <person name="Amoako-Attah I."/>
            <person name="Bukari Y."/>
            <person name="Meinhardt L.W."/>
            <person name="Bailey B.A."/>
        </authorList>
    </citation>
    <scope>NUCLEOTIDE SEQUENCE [LARGE SCALE GENOMIC DNA]</scope>
    <source>
        <strain evidence="3 4">GH-76</strain>
    </source>
</reference>
<name>A0ABR3FCL8_9AGAR</name>
<dbReference type="InterPro" id="IPR056143">
    <property type="entry name" value="DUF7726"/>
</dbReference>
<evidence type="ECO:0000313" key="4">
    <source>
        <dbReference type="Proteomes" id="UP001465976"/>
    </source>
</evidence>
<feature type="compositionally biased region" description="Basic residues" evidence="1">
    <location>
        <begin position="1"/>
        <end position="12"/>
    </location>
</feature>
<sequence length="174" mass="19789">MRTKSAAKKARRTSGTAESTSPSPSEPDLFSISLRGDENETVPIFDSCDEIRSKIEDHFEETGMTKAAFLRDISRAAFPSASPPIKIQTKQLSDFSEMYGATTGNANRVYYAAYVYFEKKRLSEGTGKSEHRLRMEKEWGAKGVGRKLNHYRWVTARWDEEIVEDDVGRIRVIR</sequence>
<comment type="caution">
    <text evidence="3">The sequence shown here is derived from an EMBL/GenBank/DDBJ whole genome shotgun (WGS) entry which is preliminary data.</text>
</comment>
<accession>A0ABR3FCL8</accession>
<evidence type="ECO:0000256" key="1">
    <source>
        <dbReference type="SAM" id="MobiDB-lite"/>
    </source>
</evidence>
<dbReference type="Proteomes" id="UP001465976">
    <property type="component" value="Unassembled WGS sequence"/>
</dbReference>
<protein>
    <recommendedName>
        <fullName evidence="2">DUF7726 domain-containing protein</fullName>
    </recommendedName>
</protein>
<dbReference type="EMBL" id="JBAHYK010000553">
    <property type="protein sequence ID" value="KAL0573036.1"/>
    <property type="molecule type" value="Genomic_DNA"/>
</dbReference>
<keyword evidence="4" id="KW-1185">Reference proteome</keyword>